<dbReference type="InterPro" id="IPR027417">
    <property type="entry name" value="P-loop_NTPase"/>
</dbReference>
<dbReference type="EMBL" id="JARJCM010000061">
    <property type="protein sequence ID" value="KAJ7033918.1"/>
    <property type="molecule type" value="Genomic_DNA"/>
</dbReference>
<organism evidence="3 4">
    <name type="scientific">Mycena alexandri</name>
    <dbReference type="NCBI Taxonomy" id="1745969"/>
    <lineage>
        <taxon>Eukaryota</taxon>
        <taxon>Fungi</taxon>
        <taxon>Dikarya</taxon>
        <taxon>Basidiomycota</taxon>
        <taxon>Agaricomycotina</taxon>
        <taxon>Agaricomycetes</taxon>
        <taxon>Agaricomycetidae</taxon>
        <taxon>Agaricales</taxon>
        <taxon>Marasmiineae</taxon>
        <taxon>Mycenaceae</taxon>
        <taxon>Mycena</taxon>
    </lineage>
</organism>
<gene>
    <name evidence="3" type="ORF">C8F04DRAFT_1103206</name>
</gene>
<accession>A0AAD6SX37</accession>
<protein>
    <recommendedName>
        <fullName evidence="2">G domain-containing protein</fullName>
    </recommendedName>
</protein>
<dbReference type="InterPro" id="IPR006073">
    <property type="entry name" value="GTP-bd"/>
</dbReference>
<dbReference type="SUPFAM" id="SSF52540">
    <property type="entry name" value="P-loop containing nucleoside triphosphate hydrolases"/>
    <property type="match status" value="1"/>
</dbReference>
<evidence type="ECO:0000256" key="1">
    <source>
        <dbReference type="SAM" id="MobiDB-lite"/>
    </source>
</evidence>
<dbReference type="CDD" id="cd00882">
    <property type="entry name" value="Ras_like_GTPase"/>
    <property type="match status" value="1"/>
</dbReference>
<reference evidence="3" key="1">
    <citation type="submission" date="2023-03" db="EMBL/GenBank/DDBJ databases">
        <title>Massive genome expansion in bonnet fungi (Mycena s.s.) driven by repeated elements and novel gene families across ecological guilds.</title>
        <authorList>
            <consortium name="Lawrence Berkeley National Laboratory"/>
            <person name="Harder C.B."/>
            <person name="Miyauchi S."/>
            <person name="Viragh M."/>
            <person name="Kuo A."/>
            <person name="Thoen E."/>
            <person name="Andreopoulos B."/>
            <person name="Lu D."/>
            <person name="Skrede I."/>
            <person name="Drula E."/>
            <person name="Henrissat B."/>
            <person name="Morin E."/>
            <person name="Kohler A."/>
            <person name="Barry K."/>
            <person name="LaButti K."/>
            <person name="Morin E."/>
            <person name="Salamov A."/>
            <person name="Lipzen A."/>
            <person name="Mereny Z."/>
            <person name="Hegedus B."/>
            <person name="Baldrian P."/>
            <person name="Stursova M."/>
            <person name="Weitz H."/>
            <person name="Taylor A."/>
            <person name="Grigoriev I.V."/>
            <person name="Nagy L.G."/>
            <person name="Martin F."/>
            <person name="Kauserud H."/>
        </authorList>
    </citation>
    <scope>NUCLEOTIDE SEQUENCE</scope>
    <source>
        <strain evidence="3">CBHHK200</strain>
    </source>
</reference>
<comment type="caution">
    <text evidence="3">The sequence shown here is derived from an EMBL/GenBank/DDBJ whole genome shotgun (WGS) entry which is preliminary data.</text>
</comment>
<feature type="domain" description="G" evidence="2">
    <location>
        <begin position="311"/>
        <end position="439"/>
    </location>
</feature>
<keyword evidence="4" id="KW-1185">Reference proteome</keyword>
<dbReference type="AlphaFoldDB" id="A0AAD6SX37"/>
<name>A0AAD6SX37_9AGAR</name>
<feature type="compositionally biased region" description="Polar residues" evidence="1">
    <location>
        <begin position="72"/>
        <end position="88"/>
    </location>
</feature>
<dbReference type="Pfam" id="PF01926">
    <property type="entry name" value="MMR_HSR1"/>
    <property type="match status" value="1"/>
</dbReference>
<proteinExistence type="predicted"/>
<dbReference type="Proteomes" id="UP001218188">
    <property type="component" value="Unassembled WGS sequence"/>
</dbReference>
<feature type="region of interest" description="Disordered" evidence="1">
    <location>
        <begin position="15"/>
        <end position="269"/>
    </location>
</feature>
<dbReference type="GO" id="GO:0005525">
    <property type="term" value="F:GTP binding"/>
    <property type="evidence" value="ECO:0007669"/>
    <property type="project" value="InterPro"/>
</dbReference>
<dbReference type="Gene3D" id="3.40.50.300">
    <property type="entry name" value="P-loop containing nucleotide triphosphate hydrolases"/>
    <property type="match status" value="1"/>
</dbReference>
<feature type="compositionally biased region" description="Polar residues" evidence="1">
    <location>
        <begin position="171"/>
        <end position="182"/>
    </location>
</feature>
<evidence type="ECO:0000259" key="2">
    <source>
        <dbReference type="Pfam" id="PF01926"/>
    </source>
</evidence>
<sequence length="781" mass="86339">MGCFKKFKTLFSSCWPKRRKPADSAPPPYETHGNQTNYHLGTLPANPIYSRTAKPHKKSAQLIVKNQEDMPSETTPNHVPASIPNSHADTPPVVVSNSDPNVVSSQPMEVEEQSPQTAPNAKIEPSEPPKNPTESATVKLPPPPSSDPAGAEEQRPLSARNAEMEPPILSPETTAISTSSQPLLERPLGSHAHIVRESPASAPSEVEKEPPCDESVEPPLSADQGSGNRTRDRKHGLGLDITQPLPDARPNSSTFPLRDQSGDELQGERVPQSITDGITRTTLSGAEDQSHVRSTPARRYTSLVRDTPRLRVLVVGRAGVGKSSLISYAFGVGKESISHHERGKADITKPIMPRENDRFILHDSMGFEHGESREFTVAKEFLELRSGDSVPLEERVHVIWLCVRIPYATNSSTLLFEEGDKALLKLAARYSVPIVVVFTQFDVLIASFLQHPDTTEDSASRQAETAFQTLCPEPFRQICKELQVPAQYQRMSGLAGEKPDSKSGSEHTIAMKPDSKALAQLIEKSQSIGDRNLEGAVYLMYTMAQRANIKGKLKGSLEVGMNQYWQYVVASAEVINWTTDKCLDALHQEIVTSWNIHDPKQLLRDVQFFEQIKALVQYATPGPDVDKAKSMFADVDSIQHWIGLAVPAAAFAGPASVALALSGTFVHWIAKVYQNIPETLRCFMAYIVDLTLVLDRAFRMVHLKPTPRALDEDMLDYAVQEYRVTFMGQVHNEIRRYANQRGVLKAGKDRLQEEMRGLIERFCTHSEAQGAGSRNNPSPNP</sequence>
<evidence type="ECO:0000313" key="3">
    <source>
        <dbReference type="EMBL" id="KAJ7033918.1"/>
    </source>
</evidence>
<feature type="compositionally biased region" description="Low complexity" evidence="1">
    <location>
        <begin position="91"/>
        <end position="107"/>
    </location>
</feature>
<evidence type="ECO:0000313" key="4">
    <source>
        <dbReference type="Proteomes" id="UP001218188"/>
    </source>
</evidence>